<evidence type="ECO:0000313" key="3">
    <source>
        <dbReference type="Proteomes" id="UP000094043"/>
    </source>
</evidence>
<organism evidence="2 3">
    <name type="scientific">Cryptococcus depauperatus CBS 7841</name>
    <dbReference type="NCBI Taxonomy" id="1295531"/>
    <lineage>
        <taxon>Eukaryota</taxon>
        <taxon>Fungi</taxon>
        <taxon>Dikarya</taxon>
        <taxon>Basidiomycota</taxon>
        <taxon>Agaricomycotina</taxon>
        <taxon>Tremellomycetes</taxon>
        <taxon>Tremellales</taxon>
        <taxon>Cryptococcaceae</taxon>
        <taxon>Cryptococcus</taxon>
    </lineage>
</organism>
<protein>
    <submittedName>
        <fullName evidence="2">Uncharacterized protein</fullName>
    </submittedName>
</protein>
<reference evidence="2" key="3">
    <citation type="submission" date="2024-01" db="EMBL/GenBank/DDBJ databases">
        <authorList>
            <person name="Coelho M.A."/>
            <person name="David-Palma M."/>
            <person name="Shea T."/>
            <person name="Sun S."/>
            <person name="Cuomo C.A."/>
            <person name="Heitman J."/>
        </authorList>
    </citation>
    <scope>NUCLEOTIDE SEQUENCE</scope>
    <source>
        <strain evidence="2">CBS 7841</strain>
    </source>
</reference>
<feature type="region of interest" description="Disordered" evidence="1">
    <location>
        <begin position="90"/>
        <end position="119"/>
    </location>
</feature>
<dbReference type="GeneID" id="91090344"/>
<reference evidence="2" key="2">
    <citation type="journal article" date="2022" name="Elife">
        <title>Obligate sexual reproduction of a homothallic fungus closely related to the Cryptococcus pathogenic species complex.</title>
        <authorList>
            <person name="Passer A.R."/>
            <person name="Clancey S.A."/>
            <person name="Shea T."/>
            <person name="David-Palma M."/>
            <person name="Averette A.F."/>
            <person name="Boekhout T."/>
            <person name="Porcel B.M."/>
            <person name="Nowrousian M."/>
            <person name="Cuomo C.A."/>
            <person name="Sun S."/>
            <person name="Heitman J."/>
            <person name="Coelho M.A."/>
        </authorList>
    </citation>
    <scope>NUCLEOTIDE SEQUENCE</scope>
    <source>
        <strain evidence="2">CBS 7841</strain>
    </source>
</reference>
<gene>
    <name evidence="2" type="ORF">L203_106136</name>
</gene>
<dbReference type="RefSeq" id="XP_066071591.1">
    <property type="nucleotide sequence ID" value="XM_066215494.1"/>
</dbReference>
<evidence type="ECO:0000313" key="2">
    <source>
        <dbReference type="EMBL" id="WVN90891.1"/>
    </source>
</evidence>
<sequence length="119" mass="13162">MDPSLIDPSLIDPRSPASGTYNLGGSTFENAYVMTNQYPQSQGDYVYANTPSRALTDEEKSAIMKRLNRMNKELDKLDSSVQELGDDLQNIQSRKSLNNPSAAPSKGLEQSTHNTTHQE</sequence>
<keyword evidence="3" id="KW-1185">Reference proteome</keyword>
<name>A0AAJ8JYG2_9TREE</name>
<reference evidence="2" key="1">
    <citation type="submission" date="2016-06" db="EMBL/GenBank/DDBJ databases">
        <authorList>
            <person name="Cuomo C."/>
            <person name="Litvintseva A."/>
            <person name="Heitman J."/>
            <person name="Chen Y."/>
            <person name="Sun S."/>
            <person name="Springer D."/>
            <person name="Dromer F."/>
            <person name="Young S."/>
            <person name="Zeng Q."/>
            <person name="Chapman S."/>
            <person name="Gujja S."/>
            <person name="Saif S."/>
            <person name="Birren B."/>
        </authorList>
    </citation>
    <scope>NUCLEOTIDE SEQUENCE</scope>
    <source>
        <strain evidence="2">CBS 7841</strain>
    </source>
</reference>
<evidence type="ECO:0000256" key="1">
    <source>
        <dbReference type="SAM" id="MobiDB-lite"/>
    </source>
</evidence>
<proteinExistence type="predicted"/>
<dbReference type="EMBL" id="CP143791">
    <property type="protein sequence ID" value="WVN90891.1"/>
    <property type="molecule type" value="Genomic_DNA"/>
</dbReference>
<dbReference type="AlphaFoldDB" id="A0AAJ8JYG2"/>
<dbReference type="Proteomes" id="UP000094043">
    <property type="component" value="Chromosome 8"/>
</dbReference>
<dbReference type="KEGG" id="cdep:91090344"/>
<accession>A0AAJ8JYG2</accession>